<name>A0ABV0TP41_9TELE</name>
<sequence>MFRCWNQSLKPADPFRTNWTDPVVSGLEKSHVRNYISENVQAVTRAGGPAG</sequence>
<keyword evidence="2" id="KW-1185">Reference proteome</keyword>
<gene>
    <name evidence="1" type="ORF">ILYODFUR_030010</name>
</gene>
<accession>A0ABV0TP41</accession>
<reference evidence="1 2" key="1">
    <citation type="submission" date="2021-06" db="EMBL/GenBank/DDBJ databases">
        <authorList>
            <person name="Palmer J.M."/>
        </authorList>
    </citation>
    <scope>NUCLEOTIDE SEQUENCE [LARGE SCALE GENOMIC DNA]</scope>
    <source>
        <strain evidence="2">if_2019</strain>
        <tissue evidence="1">Muscle</tissue>
    </source>
</reference>
<dbReference type="EMBL" id="JAHRIQ010039127">
    <property type="protein sequence ID" value="MEQ2234251.1"/>
    <property type="molecule type" value="Genomic_DNA"/>
</dbReference>
<comment type="caution">
    <text evidence="1">The sequence shown here is derived from an EMBL/GenBank/DDBJ whole genome shotgun (WGS) entry which is preliminary data.</text>
</comment>
<evidence type="ECO:0000313" key="2">
    <source>
        <dbReference type="Proteomes" id="UP001482620"/>
    </source>
</evidence>
<feature type="non-terminal residue" evidence="1">
    <location>
        <position position="51"/>
    </location>
</feature>
<proteinExistence type="predicted"/>
<organism evidence="1 2">
    <name type="scientific">Ilyodon furcidens</name>
    <name type="common">goldbreast splitfin</name>
    <dbReference type="NCBI Taxonomy" id="33524"/>
    <lineage>
        <taxon>Eukaryota</taxon>
        <taxon>Metazoa</taxon>
        <taxon>Chordata</taxon>
        <taxon>Craniata</taxon>
        <taxon>Vertebrata</taxon>
        <taxon>Euteleostomi</taxon>
        <taxon>Actinopterygii</taxon>
        <taxon>Neopterygii</taxon>
        <taxon>Teleostei</taxon>
        <taxon>Neoteleostei</taxon>
        <taxon>Acanthomorphata</taxon>
        <taxon>Ovalentaria</taxon>
        <taxon>Atherinomorphae</taxon>
        <taxon>Cyprinodontiformes</taxon>
        <taxon>Goodeidae</taxon>
        <taxon>Ilyodon</taxon>
    </lineage>
</organism>
<dbReference type="Proteomes" id="UP001482620">
    <property type="component" value="Unassembled WGS sequence"/>
</dbReference>
<evidence type="ECO:0000313" key="1">
    <source>
        <dbReference type="EMBL" id="MEQ2234251.1"/>
    </source>
</evidence>
<protein>
    <submittedName>
        <fullName evidence="1">Uncharacterized protein</fullName>
    </submittedName>
</protein>